<comment type="caution">
    <text evidence="2">The sequence shown here is derived from an EMBL/GenBank/DDBJ whole genome shotgun (WGS) entry which is preliminary data.</text>
</comment>
<dbReference type="AlphaFoldDB" id="A0A8T1FAD7"/>
<dbReference type="EMBL" id="RCML01000900">
    <property type="protein sequence ID" value="KAG2967882.1"/>
    <property type="molecule type" value="Genomic_DNA"/>
</dbReference>
<proteinExistence type="predicted"/>
<accession>A0A8T1FAD7</accession>
<evidence type="ECO:0000256" key="1">
    <source>
        <dbReference type="SAM" id="MobiDB-lite"/>
    </source>
</evidence>
<organism evidence="2 3">
    <name type="scientific">Phytophthora cactorum</name>
    <dbReference type="NCBI Taxonomy" id="29920"/>
    <lineage>
        <taxon>Eukaryota</taxon>
        <taxon>Sar</taxon>
        <taxon>Stramenopiles</taxon>
        <taxon>Oomycota</taxon>
        <taxon>Peronosporomycetes</taxon>
        <taxon>Peronosporales</taxon>
        <taxon>Peronosporaceae</taxon>
        <taxon>Phytophthora</taxon>
    </lineage>
</organism>
<protein>
    <submittedName>
        <fullName evidence="2">Uncharacterized protein</fullName>
    </submittedName>
</protein>
<dbReference type="Proteomes" id="UP000697107">
    <property type="component" value="Unassembled WGS sequence"/>
</dbReference>
<feature type="region of interest" description="Disordered" evidence="1">
    <location>
        <begin position="92"/>
        <end position="112"/>
    </location>
</feature>
<evidence type="ECO:0000313" key="3">
    <source>
        <dbReference type="Proteomes" id="UP000697107"/>
    </source>
</evidence>
<gene>
    <name evidence="2" type="ORF">PC118_g18329</name>
</gene>
<name>A0A8T1FAD7_9STRA</name>
<evidence type="ECO:0000313" key="2">
    <source>
        <dbReference type="EMBL" id="KAG2967882.1"/>
    </source>
</evidence>
<sequence length="112" mass="12429">MRSEAGAVARDDFIAATQAPSRKSHVASANKTDEPLCLTSFVPLRRLHSLTYHRLQREGSSPRGIGIDTLERSLRRENLSVVAGCGVQDLTRTSSEQPFRIQPRSPPCRRTT</sequence>
<reference evidence="2" key="1">
    <citation type="submission" date="2018-10" db="EMBL/GenBank/DDBJ databases">
        <title>Effector identification in a new, highly contiguous assembly of the strawberry crown rot pathogen Phytophthora cactorum.</title>
        <authorList>
            <person name="Armitage A.D."/>
            <person name="Nellist C.F."/>
            <person name="Bates H."/>
            <person name="Vickerstaff R.J."/>
            <person name="Harrison R.J."/>
        </authorList>
    </citation>
    <scope>NUCLEOTIDE SEQUENCE</scope>
    <source>
        <strain evidence="2">P415</strain>
    </source>
</reference>